<dbReference type="AlphaFoldDB" id="A0A448YN65"/>
<organism evidence="1 2">
    <name type="scientific">Brettanomyces naardenensis</name>
    <name type="common">Yeast</name>
    <dbReference type="NCBI Taxonomy" id="13370"/>
    <lineage>
        <taxon>Eukaryota</taxon>
        <taxon>Fungi</taxon>
        <taxon>Dikarya</taxon>
        <taxon>Ascomycota</taxon>
        <taxon>Saccharomycotina</taxon>
        <taxon>Pichiomycetes</taxon>
        <taxon>Pichiales</taxon>
        <taxon>Pichiaceae</taxon>
        <taxon>Brettanomyces</taxon>
    </lineage>
</organism>
<dbReference type="InterPro" id="IPR025204">
    <property type="entry name" value="CENP-L"/>
</dbReference>
<evidence type="ECO:0000313" key="1">
    <source>
        <dbReference type="EMBL" id="VEU22350.1"/>
    </source>
</evidence>
<evidence type="ECO:0000313" key="2">
    <source>
        <dbReference type="Proteomes" id="UP000290900"/>
    </source>
</evidence>
<proteinExistence type="predicted"/>
<dbReference type="Proteomes" id="UP000290900">
    <property type="component" value="Unassembled WGS sequence"/>
</dbReference>
<dbReference type="EMBL" id="CAACVR010000023">
    <property type="protein sequence ID" value="VEU22350.1"/>
    <property type="molecule type" value="Genomic_DNA"/>
</dbReference>
<protein>
    <submittedName>
        <fullName evidence="1">DEKNAAC103425</fullName>
    </submittedName>
</protein>
<name>A0A448YN65_BRENA</name>
<keyword evidence="2" id="KW-1185">Reference proteome</keyword>
<accession>A0A448YN65</accession>
<sequence>MDPSNVLLMAKAAPKMQTVIADYLVNELDCLFEPLKLSDSFLRSMADSNVDSTEDMKDVGGIELAFTGIRTKSGALNTMILNVGGEDLQKFKGKNGFTANLCDHISREVSIDLSKLELGRVRSELFSMGSDGRVRFSSLMSYRGNPEDFGDDRVSIWMVLSSLLSEASNSAGELSASKQ</sequence>
<dbReference type="Pfam" id="PF13092">
    <property type="entry name" value="CENP-L"/>
    <property type="match status" value="1"/>
</dbReference>
<dbReference type="InParanoid" id="A0A448YN65"/>
<dbReference type="OrthoDB" id="3995864at2759"/>
<reference evidence="1 2" key="1">
    <citation type="submission" date="2018-12" db="EMBL/GenBank/DDBJ databases">
        <authorList>
            <person name="Tiukova I."/>
            <person name="Dainat J."/>
        </authorList>
    </citation>
    <scope>NUCLEOTIDE SEQUENCE [LARGE SCALE GENOMIC DNA]</scope>
</reference>
<gene>
    <name evidence="1" type="ORF">BRENAR_LOCUS3081</name>
</gene>